<evidence type="ECO:0000256" key="5">
    <source>
        <dbReference type="ARBA" id="ARBA00022963"/>
    </source>
</evidence>
<dbReference type="SUPFAM" id="SSF51206">
    <property type="entry name" value="cAMP-binding domain-like"/>
    <property type="match status" value="2"/>
</dbReference>
<dbReference type="InterPro" id="IPR001423">
    <property type="entry name" value="LysoPLipase_patatin_CS"/>
</dbReference>
<reference evidence="15 16" key="1">
    <citation type="submission" date="2018-07" db="EMBL/GenBank/DDBJ databases">
        <title>Genome sequencing of oomycete isolates from Chile give support for New Zealand origin for Phytophthora kernoviae and make available the first Nothophytophthora sp. genome.</title>
        <authorList>
            <person name="Studholme D.J."/>
            <person name="Sanfuentes E."/>
            <person name="Panda P."/>
            <person name="Hill R."/>
            <person name="Sambles C."/>
            <person name="Grant M."/>
            <person name="Williams N.M."/>
            <person name="Mcdougal R.L."/>
        </authorList>
    </citation>
    <scope>NUCLEOTIDE SEQUENCE [LARGE SCALE GENOMIC DNA]</scope>
    <source>
        <strain evidence="13">Chile6</strain>
        <strain evidence="14">Chile7</strain>
    </source>
</reference>
<dbReference type="PROSITE" id="PS50042">
    <property type="entry name" value="CNMP_BINDING_3"/>
    <property type="match status" value="2"/>
</dbReference>
<dbReference type="PANTHER" id="PTHR14226">
    <property type="entry name" value="NEUROPATHY TARGET ESTERASE/SWISS CHEESE D.MELANOGASTER"/>
    <property type="match status" value="1"/>
</dbReference>
<evidence type="ECO:0000256" key="2">
    <source>
        <dbReference type="ARBA" id="ARBA00006636"/>
    </source>
</evidence>
<dbReference type="EMBL" id="MBDO02000107">
    <property type="protein sequence ID" value="RLN62929.1"/>
    <property type="molecule type" value="Genomic_DNA"/>
</dbReference>
<comment type="similarity">
    <text evidence="2">Belongs to the NTE family.</text>
</comment>
<feature type="compositionally biased region" description="Polar residues" evidence="10">
    <location>
        <begin position="17"/>
        <end position="40"/>
    </location>
</feature>
<feature type="short sequence motif" description="GXSXG" evidence="9">
    <location>
        <begin position="1113"/>
        <end position="1117"/>
    </location>
</feature>
<dbReference type="GO" id="GO:0016042">
    <property type="term" value="P:lipid catabolic process"/>
    <property type="evidence" value="ECO:0007669"/>
    <property type="project" value="UniProtKB-UniRule"/>
</dbReference>
<evidence type="ECO:0000256" key="6">
    <source>
        <dbReference type="ARBA" id="ARBA00022989"/>
    </source>
</evidence>
<evidence type="ECO:0000313" key="14">
    <source>
        <dbReference type="EMBL" id="RLN65488.1"/>
    </source>
</evidence>
<dbReference type="InterPro" id="IPR014710">
    <property type="entry name" value="RmlC-like_jellyroll"/>
</dbReference>
<feature type="region of interest" description="Disordered" evidence="10">
    <location>
        <begin position="419"/>
        <end position="444"/>
    </location>
</feature>
<keyword evidence="5 9" id="KW-0442">Lipid degradation</keyword>
<evidence type="ECO:0000256" key="8">
    <source>
        <dbReference type="ARBA" id="ARBA00023136"/>
    </source>
</evidence>
<feature type="short sequence motif" description="GXGXXG" evidence="9">
    <location>
        <begin position="1086"/>
        <end position="1091"/>
    </location>
</feature>
<dbReference type="SUPFAM" id="SSF52151">
    <property type="entry name" value="FabD/lysophospholipase-like"/>
    <property type="match status" value="1"/>
</dbReference>
<evidence type="ECO:0000256" key="7">
    <source>
        <dbReference type="ARBA" id="ARBA00023098"/>
    </source>
</evidence>
<dbReference type="CDD" id="cd00038">
    <property type="entry name" value="CAP_ED"/>
    <property type="match status" value="2"/>
</dbReference>
<dbReference type="EMBL" id="MBAD02000594">
    <property type="protein sequence ID" value="RLN65488.1"/>
    <property type="molecule type" value="Genomic_DNA"/>
</dbReference>
<dbReference type="InterPro" id="IPR016035">
    <property type="entry name" value="Acyl_Trfase/lysoPLipase"/>
</dbReference>
<dbReference type="PROSITE" id="PS01237">
    <property type="entry name" value="UPF0028"/>
    <property type="match status" value="1"/>
</dbReference>
<comment type="subcellular location">
    <subcellularLocation>
        <location evidence="1">Membrane</location>
    </subcellularLocation>
</comment>
<evidence type="ECO:0000256" key="1">
    <source>
        <dbReference type="ARBA" id="ARBA00004370"/>
    </source>
</evidence>
<dbReference type="Pfam" id="PF24179">
    <property type="entry name" value="NTE_Ploop"/>
    <property type="match status" value="1"/>
</dbReference>
<dbReference type="Proteomes" id="UP000277300">
    <property type="component" value="Unassembled WGS sequence"/>
</dbReference>
<dbReference type="Gene3D" id="3.40.1090.10">
    <property type="entry name" value="Cytosolic phospholipase A2 catalytic domain"/>
    <property type="match status" value="1"/>
</dbReference>
<dbReference type="Pfam" id="PF08123">
    <property type="entry name" value="DOT1"/>
    <property type="match status" value="1"/>
</dbReference>
<keyword evidence="7 9" id="KW-0443">Lipid metabolism</keyword>
<keyword evidence="6" id="KW-1133">Transmembrane helix</keyword>
<feature type="region of interest" description="Disordered" evidence="10">
    <location>
        <begin position="361"/>
        <end position="386"/>
    </location>
</feature>
<evidence type="ECO:0000256" key="10">
    <source>
        <dbReference type="SAM" id="MobiDB-lite"/>
    </source>
</evidence>
<evidence type="ECO:0000256" key="3">
    <source>
        <dbReference type="ARBA" id="ARBA00022692"/>
    </source>
</evidence>
<feature type="compositionally biased region" description="Low complexity" evidence="10">
    <location>
        <begin position="1374"/>
        <end position="1391"/>
    </location>
</feature>
<evidence type="ECO:0000313" key="13">
    <source>
        <dbReference type="EMBL" id="RLN62929.1"/>
    </source>
</evidence>
<dbReference type="InterPro" id="IPR002641">
    <property type="entry name" value="PNPLA_dom"/>
</dbReference>
<feature type="region of interest" description="Disordered" evidence="10">
    <location>
        <begin position="1372"/>
        <end position="1400"/>
    </location>
</feature>
<accession>A0A3F2RSM6</accession>
<feature type="region of interest" description="Disordered" evidence="10">
    <location>
        <begin position="276"/>
        <end position="299"/>
    </location>
</feature>
<evidence type="ECO:0000256" key="9">
    <source>
        <dbReference type="PROSITE-ProRule" id="PRU01161"/>
    </source>
</evidence>
<gene>
    <name evidence="14" type="ORF">BBJ29_003597</name>
    <name evidence="13" type="ORF">BBP00_00004418</name>
</gene>
<dbReference type="GO" id="GO:0031151">
    <property type="term" value="F:histone H3K79 methyltransferase activity"/>
    <property type="evidence" value="ECO:0007669"/>
    <property type="project" value="InterPro"/>
</dbReference>
<dbReference type="PANTHER" id="PTHR14226:SF29">
    <property type="entry name" value="NEUROPATHY TARGET ESTERASE SWS"/>
    <property type="match status" value="1"/>
</dbReference>
<dbReference type="InterPro" id="IPR056556">
    <property type="entry name" value="NTE1_P-loop_dom"/>
</dbReference>
<dbReference type="GO" id="GO:0004622">
    <property type="term" value="F:phosphatidylcholine lysophospholipase activity"/>
    <property type="evidence" value="ECO:0007669"/>
    <property type="project" value="InterPro"/>
</dbReference>
<dbReference type="InterPro" id="IPR000595">
    <property type="entry name" value="cNMP-bd_dom"/>
</dbReference>
<feature type="domain" description="PNPLA" evidence="12">
    <location>
        <begin position="1082"/>
        <end position="1247"/>
    </location>
</feature>
<organism evidence="13 15">
    <name type="scientific">Phytophthora kernoviae</name>
    <dbReference type="NCBI Taxonomy" id="325452"/>
    <lineage>
        <taxon>Eukaryota</taxon>
        <taxon>Sar</taxon>
        <taxon>Stramenopiles</taxon>
        <taxon>Oomycota</taxon>
        <taxon>Peronosporomycetes</taxon>
        <taxon>Peronosporales</taxon>
        <taxon>Peronosporaceae</taxon>
        <taxon>Phytophthora</taxon>
    </lineage>
</organism>
<evidence type="ECO:0000256" key="4">
    <source>
        <dbReference type="ARBA" id="ARBA00022801"/>
    </source>
</evidence>
<evidence type="ECO:0000259" key="12">
    <source>
        <dbReference type="PROSITE" id="PS51635"/>
    </source>
</evidence>
<comment type="caution">
    <text evidence="13">The sequence shown here is derived from an EMBL/GenBank/DDBJ whole genome shotgun (WGS) entry which is preliminary data.</text>
</comment>
<evidence type="ECO:0000313" key="15">
    <source>
        <dbReference type="Proteomes" id="UP000277300"/>
    </source>
</evidence>
<dbReference type="Pfam" id="PF01734">
    <property type="entry name" value="Patatin"/>
    <property type="match status" value="1"/>
</dbReference>
<evidence type="ECO:0000259" key="11">
    <source>
        <dbReference type="PROSITE" id="PS50042"/>
    </source>
</evidence>
<evidence type="ECO:0008006" key="17">
    <source>
        <dbReference type="Google" id="ProtNLM"/>
    </source>
</evidence>
<dbReference type="SUPFAM" id="SSF53335">
    <property type="entry name" value="S-adenosyl-L-methionine-dependent methyltransferases"/>
    <property type="match status" value="1"/>
</dbReference>
<dbReference type="GO" id="GO:0046470">
    <property type="term" value="P:phosphatidylcholine metabolic process"/>
    <property type="evidence" value="ECO:0007669"/>
    <property type="project" value="InterPro"/>
</dbReference>
<dbReference type="InterPro" id="IPR025789">
    <property type="entry name" value="DOT1_dom"/>
</dbReference>
<keyword evidence="3" id="KW-0812">Transmembrane</keyword>
<protein>
    <recommendedName>
        <fullName evidence="17">Patatin</fullName>
    </recommendedName>
</protein>
<proteinExistence type="inferred from homology"/>
<dbReference type="InterPro" id="IPR018490">
    <property type="entry name" value="cNMP-bd_dom_sf"/>
</dbReference>
<evidence type="ECO:0000313" key="16">
    <source>
        <dbReference type="Proteomes" id="UP000284657"/>
    </source>
</evidence>
<keyword evidence="8" id="KW-0472">Membrane</keyword>
<feature type="region of interest" description="Disordered" evidence="10">
    <location>
        <begin position="1"/>
        <end position="59"/>
    </location>
</feature>
<feature type="compositionally biased region" description="Basic residues" evidence="10">
    <location>
        <begin position="434"/>
        <end position="444"/>
    </location>
</feature>
<sequence>MSAPNSAGIVGTKRKSLSSNSSTANTPKKQSGSGLNTPASNKKRARMSIGTPGKVTPLNGVREQDVANRFTQLEVTEVYKAIHKRTGSLGGNAAGGAIYGEITQASFQRVVDYLKENCELSTASRFLDVGSGLGKPNFHVAVDPGVKVSYGIELEELRWHLSLHNLRSVLSLDSQRDKRLAMVFAAGDITHAQTFEPFSHIYSFDVGFPPDVMEKMADMFNCSSAKYFASFHTPRKVVDGYGFSVENIGRVATSMAGSSEGHQCYFYRRVTKDDESDSDCQEVPVPVSPKKTMEGGEPIPDPLFRDGIELLKNGREGMLEWIADFFGNEVYAGRTRGQKARIRERPIESYYRVVRKTHATTTPIGSPLRKSKRKTYVSPTHENTSESTTQCGVATLLLVVLALSVLMVWVASRQVRPRKVPPKLDKRPSSPTSKRLRHNSKHSKSFSDLLQAEHERMQENRQLELEDHVTFPKELRQNCGPENLKFIYDTLSKVFSFLRGEFVEPLARDLRILHFRKGDMICEKGELDGSILMIVNGSASLTIHGDEPELQFSKLLGRGDTLSSSLPLLAVLVNELQNGECKTQVQKVCDSLSARAEEDGTRLFKIPTHAIKEVLEAYPEAFYRLSQAALSQVEKITAKSLIDHFGLTTRIIDVTPLVHPLLLGGEEGALVDEVPINDIVDSVSDSIGLFDPELRSTLASCAKIIKRTKNQTLRESGESTSALGVYVVLDGSVSVQVSTSPQSGRLRAVQIHSHRGKEVETINELVRGATLGAMDMLAAGASNSSVFAIRDSQISQMSRNVFDYVVNKQPTVLVHFTKNLAQRMPTPRVDVIGGDSSGVKARSNYLLSLGSGPTTNDGQKNGSSLPIGTVAVLSLTKMAKIQAFCSHMELSLKSLATVETISSQKAKAFLGGQWISNSRVSRANLTAWMGDIESSNELVIYEADEKLTAWTKLCIRQADHILLLCSDTHPQQAFVSDMVSILEDAWDKRDADISVVRIREENWTLAALEAAAKRVTAGSSRTYALKKKLRLEIDSPLLPRFILPMEKYEWICGFHNVQVPFEEHHSDFMRLSRRITGNAVGLVLGGGGARGLAHIGVLRALEECGIHVDVVGGTSIGAFVGGIYSLHPDNLGLVELKVQQLSAGISSISEKLRDLTLPISSFFNGTRFNQSIQAHFYDLSIEDLMLNYFCVSTDIAKSRMSIHRSGPAWKYVRASMSLQGYFPPISENGSLLLDGGYMNNLPADVMKDEGGIKYIVAVDVASESRTEFYDYGSALSGWWLLWNKINPFAKTVAVPSMGDVSAALAYVSSEQHKDRIREECVDLYLRPPVKDYGTLEFNKMEEIIDVGYKHALPRIQAWAARVLSAEPDADIKRTTPLTTPTTPVKQTTSSSAPAKLSIIT</sequence>
<feature type="domain" description="Cyclic nucleotide-binding" evidence="11">
    <location>
        <begin position="494"/>
        <end position="563"/>
    </location>
</feature>
<feature type="domain" description="Cyclic nucleotide-binding" evidence="11">
    <location>
        <begin position="725"/>
        <end position="823"/>
    </location>
</feature>
<dbReference type="GO" id="GO:0016020">
    <property type="term" value="C:membrane"/>
    <property type="evidence" value="ECO:0007669"/>
    <property type="project" value="UniProtKB-SubCell"/>
</dbReference>
<feature type="active site" description="Proton acceptor" evidence="9">
    <location>
        <position position="1234"/>
    </location>
</feature>
<feature type="short sequence motif" description="DGA/G" evidence="9">
    <location>
        <begin position="1234"/>
        <end position="1236"/>
    </location>
</feature>
<dbReference type="Gene3D" id="2.60.120.10">
    <property type="entry name" value="Jelly Rolls"/>
    <property type="match status" value="2"/>
</dbReference>
<dbReference type="PROSITE" id="PS51635">
    <property type="entry name" value="PNPLA"/>
    <property type="match status" value="1"/>
</dbReference>
<keyword evidence="4 9" id="KW-0378">Hydrolase</keyword>
<dbReference type="Gene3D" id="3.40.50.150">
    <property type="entry name" value="Vaccinia Virus protein VP39"/>
    <property type="match status" value="1"/>
</dbReference>
<dbReference type="Proteomes" id="UP000284657">
    <property type="component" value="Unassembled WGS sequence"/>
</dbReference>
<name>A0A3F2RSM6_9STRA</name>
<feature type="compositionally biased region" description="Polar residues" evidence="10">
    <location>
        <begin position="377"/>
        <end position="386"/>
    </location>
</feature>
<dbReference type="OrthoDB" id="421051at2759"/>
<dbReference type="InterPro" id="IPR050301">
    <property type="entry name" value="NTE"/>
</dbReference>
<dbReference type="InterPro" id="IPR029063">
    <property type="entry name" value="SAM-dependent_MTases_sf"/>
</dbReference>
<feature type="active site" description="Nucleophile" evidence="9">
    <location>
        <position position="1115"/>
    </location>
</feature>